<organism evidence="1 2">
    <name type="scientific">Dactylosporangium salmoneum</name>
    <dbReference type="NCBI Taxonomy" id="53361"/>
    <lineage>
        <taxon>Bacteria</taxon>
        <taxon>Bacillati</taxon>
        <taxon>Actinomycetota</taxon>
        <taxon>Actinomycetes</taxon>
        <taxon>Micromonosporales</taxon>
        <taxon>Micromonosporaceae</taxon>
        <taxon>Dactylosporangium</taxon>
    </lineage>
</organism>
<evidence type="ECO:0000313" key="1">
    <source>
        <dbReference type="EMBL" id="GAA2389051.1"/>
    </source>
</evidence>
<name>A0ABN3HWW8_9ACTN</name>
<evidence type="ECO:0000313" key="2">
    <source>
        <dbReference type="Proteomes" id="UP001501444"/>
    </source>
</evidence>
<dbReference type="EMBL" id="BAAARV010000117">
    <property type="protein sequence ID" value="GAA2389051.1"/>
    <property type="molecule type" value="Genomic_DNA"/>
</dbReference>
<protein>
    <submittedName>
        <fullName evidence="1">Uncharacterized protein</fullName>
    </submittedName>
</protein>
<sequence length="160" mass="17804">MSVQLLIMSSDAQVRYFEVLPVTVAELDRVLLTNERTVVAMVAARVLPTALLFQILIRIKDWDGTNPNLAFELPHLLEPGNLRLGVRAQRASEGLEVPLRVAGGGGGNGSFELKMWFELPSVATGLQVWAEWLERNLPEHNVELDVHMIRAAAARCIPLW</sequence>
<reference evidence="1 2" key="1">
    <citation type="journal article" date="2019" name="Int. J. Syst. Evol. Microbiol.">
        <title>The Global Catalogue of Microorganisms (GCM) 10K type strain sequencing project: providing services to taxonomists for standard genome sequencing and annotation.</title>
        <authorList>
            <consortium name="The Broad Institute Genomics Platform"/>
            <consortium name="The Broad Institute Genome Sequencing Center for Infectious Disease"/>
            <person name="Wu L."/>
            <person name="Ma J."/>
        </authorList>
    </citation>
    <scope>NUCLEOTIDE SEQUENCE [LARGE SCALE GENOMIC DNA]</scope>
    <source>
        <strain evidence="1 2">JCM 3272</strain>
    </source>
</reference>
<proteinExistence type="predicted"/>
<accession>A0ABN3HWW8</accession>
<dbReference type="Proteomes" id="UP001501444">
    <property type="component" value="Unassembled WGS sequence"/>
</dbReference>
<keyword evidence="2" id="KW-1185">Reference proteome</keyword>
<gene>
    <name evidence="1" type="ORF">GCM10010170_100470</name>
</gene>
<comment type="caution">
    <text evidence="1">The sequence shown here is derived from an EMBL/GenBank/DDBJ whole genome shotgun (WGS) entry which is preliminary data.</text>
</comment>